<feature type="non-terminal residue" evidence="2">
    <location>
        <position position="1"/>
    </location>
</feature>
<evidence type="ECO:0008006" key="4">
    <source>
        <dbReference type="Google" id="ProtNLM"/>
    </source>
</evidence>
<evidence type="ECO:0000256" key="1">
    <source>
        <dbReference type="SAM" id="MobiDB-lite"/>
    </source>
</evidence>
<organism evidence="2 3">
    <name type="scientific">Gossypium davidsonii</name>
    <name type="common">Davidson's cotton</name>
    <name type="synonym">Gossypium klotzschianum subsp. davidsonii</name>
    <dbReference type="NCBI Taxonomy" id="34287"/>
    <lineage>
        <taxon>Eukaryota</taxon>
        <taxon>Viridiplantae</taxon>
        <taxon>Streptophyta</taxon>
        <taxon>Embryophyta</taxon>
        <taxon>Tracheophyta</taxon>
        <taxon>Spermatophyta</taxon>
        <taxon>Magnoliopsida</taxon>
        <taxon>eudicotyledons</taxon>
        <taxon>Gunneridae</taxon>
        <taxon>Pentapetalae</taxon>
        <taxon>rosids</taxon>
        <taxon>malvids</taxon>
        <taxon>Malvales</taxon>
        <taxon>Malvaceae</taxon>
        <taxon>Malvoideae</taxon>
        <taxon>Gossypium</taxon>
    </lineage>
</organism>
<gene>
    <name evidence="2" type="ORF">Godav_027711</name>
</gene>
<reference evidence="2 3" key="1">
    <citation type="journal article" date="2019" name="Genome Biol. Evol.">
        <title>Insights into the evolution of the New World diploid cottons (Gossypium, subgenus Houzingenia) based on genome sequencing.</title>
        <authorList>
            <person name="Grover C.E."/>
            <person name="Arick M.A. 2nd"/>
            <person name="Thrash A."/>
            <person name="Conover J.L."/>
            <person name="Sanders W.S."/>
            <person name="Peterson D.G."/>
            <person name="Frelichowski J.E."/>
            <person name="Scheffler J.A."/>
            <person name="Scheffler B.E."/>
            <person name="Wendel J.F."/>
        </authorList>
    </citation>
    <scope>NUCLEOTIDE SEQUENCE [LARGE SCALE GENOMIC DNA]</scope>
    <source>
        <strain evidence="2">27</strain>
        <tissue evidence="2">Leaf</tissue>
    </source>
</reference>
<evidence type="ECO:0000313" key="2">
    <source>
        <dbReference type="EMBL" id="MBA0618349.1"/>
    </source>
</evidence>
<keyword evidence="3" id="KW-1185">Reference proteome</keyword>
<comment type="caution">
    <text evidence="2">The sequence shown here is derived from an EMBL/GenBank/DDBJ whole genome shotgun (WGS) entry which is preliminary data.</text>
</comment>
<dbReference type="Proteomes" id="UP000593561">
    <property type="component" value="Unassembled WGS sequence"/>
</dbReference>
<dbReference type="EMBL" id="JABFAC010000007">
    <property type="protein sequence ID" value="MBA0618349.1"/>
    <property type="molecule type" value="Genomic_DNA"/>
</dbReference>
<name>A0A7J8RX14_GOSDV</name>
<sequence length="248" mass="28228">MTGSSSKSGLKPFDNGEKIGLKDDANPFFGSTCSDDRVPRYQQKKGCQVGLVTKQCSNPESEIASFKFGECNMDDKNTGQRSTRLKETQHTRPPDMELEISKQPSVEVTMAMKKIVEGIERESGMRDSLDVESMAVEIFGDEKGLNGIDHPRFQNFVKEYKREFSLDLISLFETHVSGQRVDGIIGKLGYQNSFKIEASDFFRGIWLIWNRNVDIEILYLHPQGIHMRFCSKRMNYTFLVLAIYASPQ</sequence>
<protein>
    <recommendedName>
        <fullName evidence="4">DUF4283 domain-containing protein</fullName>
    </recommendedName>
</protein>
<evidence type="ECO:0000313" key="3">
    <source>
        <dbReference type="Proteomes" id="UP000593561"/>
    </source>
</evidence>
<feature type="compositionally biased region" description="Basic and acidic residues" evidence="1">
    <location>
        <begin position="14"/>
        <end position="25"/>
    </location>
</feature>
<accession>A0A7J8RX14</accession>
<feature type="region of interest" description="Disordered" evidence="1">
    <location>
        <begin position="1"/>
        <end position="26"/>
    </location>
</feature>
<dbReference type="AlphaFoldDB" id="A0A7J8RX14"/>
<proteinExistence type="predicted"/>